<evidence type="ECO:0000259" key="1">
    <source>
        <dbReference type="Pfam" id="PF13453"/>
    </source>
</evidence>
<feature type="domain" description="Transcription factor zinc-finger" evidence="1">
    <location>
        <begin position="63"/>
        <end position="104"/>
    </location>
</feature>
<reference evidence="2 3" key="1">
    <citation type="journal article" date="2016" name="Nat. Commun.">
        <title>Thousands of microbial genomes shed light on interconnected biogeochemical processes in an aquifer system.</title>
        <authorList>
            <person name="Anantharaman K."/>
            <person name="Brown C.T."/>
            <person name="Hug L.A."/>
            <person name="Sharon I."/>
            <person name="Castelle C.J."/>
            <person name="Probst A.J."/>
            <person name="Thomas B.C."/>
            <person name="Singh A."/>
            <person name="Wilkins M.J."/>
            <person name="Karaoz U."/>
            <person name="Brodie E.L."/>
            <person name="Williams K.H."/>
            <person name="Hubbard S.S."/>
            <person name="Banfield J.F."/>
        </authorList>
    </citation>
    <scope>NUCLEOTIDE SEQUENCE [LARGE SCALE GENOMIC DNA]</scope>
</reference>
<name>A0A1F7JC85_9BACT</name>
<dbReference type="EMBL" id="MGAV01000023">
    <property type="protein sequence ID" value="OGK53175.1"/>
    <property type="molecule type" value="Genomic_DNA"/>
</dbReference>
<gene>
    <name evidence="2" type="ORF">A3H78_06215</name>
</gene>
<feature type="domain" description="Transcription factor zinc-finger" evidence="1">
    <location>
        <begin position="2"/>
        <end position="39"/>
    </location>
</feature>
<organism evidence="2 3">
    <name type="scientific">Candidatus Roizmanbacteria bacterium RIFCSPLOWO2_02_FULL_36_11</name>
    <dbReference type="NCBI Taxonomy" id="1802071"/>
    <lineage>
        <taxon>Bacteria</taxon>
        <taxon>Candidatus Roizmaniibacteriota</taxon>
    </lineage>
</organism>
<comment type="caution">
    <text evidence="2">The sequence shown here is derived from an EMBL/GenBank/DDBJ whole genome shotgun (WGS) entry which is preliminary data.</text>
</comment>
<dbReference type="Pfam" id="PF13453">
    <property type="entry name" value="Zn_ribbon_TFIIB"/>
    <property type="match status" value="2"/>
</dbReference>
<protein>
    <recommendedName>
        <fullName evidence="1">Transcription factor zinc-finger domain-containing protein</fullName>
    </recommendedName>
</protein>
<dbReference type="InterPro" id="IPR027392">
    <property type="entry name" value="TF_Znf"/>
</dbReference>
<evidence type="ECO:0000313" key="3">
    <source>
        <dbReference type="Proteomes" id="UP000177418"/>
    </source>
</evidence>
<dbReference type="AlphaFoldDB" id="A0A1F7JC85"/>
<accession>A0A1F7JC85</accession>
<evidence type="ECO:0000313" key="2">
    <source>
        <dbReference type="EMBL" id="OGK53175.1"/>
    </source>
</evidence>
<sequence>MKCPNCSINLEVSDFKGMELNKCPKCGGDWFDFKELDQLEDLVLSDDEMKGTLVWDKKPSKKKCPKCNKQMVGFNYRLNDVYLEYCENMHGYWLDSGEKERVIEEMKESVNKLDKKFDAEEKWANHMKQLQTSSFFSKLRNLLR</sequence>
<proteinExistence type="predicted"/>
<dbReference type="Proteomes" id="UP000177418">
    <property type="component" value="Unassembled WGS sequence"/>
</dbReference>